<feature type="transmembrane region" description="Helical" evidence="12">
    <location>
        <begin position="133"/>
        <end position="155"/>
    </location>
</feature>
<evidence type="ECO:0000256" key="10">
    <source>
        <dbReference type="ARBA" id="ARBA00023136"/>
    </source>
</evidence>
<keyword evidence="11 14" id="KW-0407">Ion channel</keyword>
<evidence type="ECO:0000256" key="11">
    <source>
        <dbReference type="ARBA" id="ARBA00023303"/>
    </source>
</evidence>
<gene>
    <name evidence="14" type="ORF">GBK04_06795</name>
</gene>
<keyword evidence="2" id="KW-0813">Transport</keyword>
<dbReference type="PANTHER" id="PTHR11537:SF254">
    <property type="entry name" value="POTASSIUM VOLTAGE-GATED CHANNEL PROTEIN SHAB"/>
    <property type="match status" value="1"/>
</dbReference>
<keyword evidence="15" id="KW-1185">Reference proteome</keyword>
<keyword evidence="6" id="KW-0851">Voltage-gated channel</keyword>
<dbReference type="EMBL" id="WHLY01000002">
    <property type="protein sequence ID" value="MPR33071.1"/>
    <property type="molecule type" value="Genomic_DNA"/>
</dbReference>
<evidence type="ECO:0000256" key="6">
    <source>
        <dbReference type="ARBA" id="ARBA00022882"/>
    </source>
</evidence>
<evidence type="ECO:0000256" key="1">
    <source>
        <dbReference type="ARBA" id="ARBA00004141"/>
    </source>
</evidence>
<name>A0A7C9FNI8_9BACT</name>
<keyword evidence="9" id="KW-0406">Ion transport</keyword>
<evidence type="ECO:0000256" key="12">
    <source>
        <dbReference type="SAM" id="Phobius"/>
    </source>
</evidence>
<comment type="subcellular location">
    <subcellularLocation>
        <location evidence="1">Membrane</location>
        <topology evidence="1">Multi-pass membrane protein</topology>
    </subcellularLocation>
</comment>
<dbReference type="GO" id="GO:0005249">
    <property type="term" value="F:voltage-gated potassium channel activity"/>
    <property type="evidence" value="ECO:0007669"/>
    <property type="project" value="InterPro"/>
</dbReference>
<dbReference type="Pfam" id="PF00520">
    <property type="entry name" value="Ion_trans"/>
    <property type="match status" value="1"/>
</dbReference>
<evidence type="ECO:0000256" key="3">
    <source>
        <dbReference type="ARBA" id="ARBA00022538"/>
    </source>
</evidence>
<keyword evidence="3" id="KW-0633">Potassium transport</keyword>
<keyword evidence="5" id="KW-0631">Potassium channel</keyword>
<dbReference type="Gene3D" id="1.10.287.70">
    <property type="match status" value="1"/>
</dbReference>
<dbReference type="AlphaFoldDB" id="A0A7C9FNI8"/>
<keyword evidence="4 12" id="KW-0812">Transmembrane</keyword>
<keyword evidence="10 12" id="KW-0472">Membrane</keyword>
<evidence type="ECO:0000256" key="9">
    <source>
        <dbReference type="ARBA" id="ARBA00023065"/>
    </source>
</evidence>
<feature type="transmembrane region" description="Helical" evidence="12">
    <location>
        <begin position="49"/>
        <end position="68"/>
    </location>
</feature>
<accession>A0A7C9FNI8</accession>
<comment type="caution">
    <text evidence="14">The sequence shown here is derived from an EMBL/GenBank/DDBJ whole genome shotgun (WGS) entry which is preliminary data.</text>
</comment>
<evidence type="ECO:0000256" key="4">
    <source>
        <dbReference type="ARBA" id="ARBA00022692"/>
    </source>
</evidence>
<dbReference type="Gene3D" id="1.20.120.350">
    <property type="entry name" value="Voltage-gated potassium channels. Chain C"/>
    <property type="match status" value="1"/>
</dbReference>
<dbReference type="InterPro" id="IPR028325">
    <property type="entry name" value="VG_K_chnl"/>
</dbReference>
<dbReference type="InterPro" id="IPR027359">
    <property type="entry name" value="Volt_channel_dom_sf"/>
</dbReference>
<evidence type="ECO:0000256" key="5">
    <source>
        <dbReference type="ARBA" id="ARBA00022826"/>
    </source>
</evidence>
<keyword evidence="7" id="KW-0630">Potassium</keyword>
<dbReference type="GO" id="GO:0008076">
    <property type="term" value="C:voltage-gated potassium channel complex"/>
    <property type="evidence" value="ECO:0007669"/>
    <property type="project" value="InterPro"/>
</dbReference>
<evidence type="ECO:0000313" key="14">
    <source>
        <dbReference type="EMBL" id="MPR33071.1"/>
    </source>
</evidence>
<organism evidence="14 15">
    <name type="scientific">Salmonirosea aquatica</name>
    <dbReference type="NCBI Taxonomy" id="2654236"/>
    <lineage>
        <taxon>Bacteria</taxon>
        <taxon>Pseudomonadati</taxon>
        <taxon>Bacteroidota</taxon>
        <taxon>Cytophagia</taxon>
        <taxon>Cytophagales</taxon>
        <taxon>Spirosomataceae</taxon>
        <taxon>Salmonirosea</taxon>
    </lineage>
</organism>
<protein>
    <submittedName>
        <fullName evidence="14">Potassium channel protein</fullName>
    </submittedName>
</protein>
<dbReference type="GO" id="GO:0001508">
    <property type="term" value="P:action potential"/>
    <property type="evidence" value="ECO:0007669"/>
    <property type="project" value="TreeGrafter"/>
</dbReference>
<proteinExistence type="predicted"/>
<dbReference type="Gene3D" id="1.20.5.110">
    <property type="match status" value="1"/>
</dbReference>
<dbReference type="Proteomes" id="UP000479293">
    <property type="component" value="Unassembled WGS sequence"/>
</dbReference>
<reference evidence="14 15" key="1">
    <citation type="submission" date="2019-10" db="EMBL/GenBank/DDBJ databases">
        <title>Draft Genome Sequence of Cytophagaceae sp. SJW1-29.</title>
        <authorList>
            <person name="Choi A."/>
        </authorList>
    </citation>
    <scope>NUCLEOTIDE SEQUENCE [LARGE SCALE GENOMIC DNA]</scope>
    <source>
        <strain evidence="14 15">SJW1-29</strain>
    </source>
</reference>
<dbReference type="InterPro" id="IPR005821">
    <property type="entry name" value="Ion_trans_dom"/>
</dbReference>
<evidence type="ECO:0000313" key="15">
    <source>
        <dbReference type="Proteomes" id="UP000479293"/>
    </source>
</evidence>
<evidence type="ECO:0000259" key="13">
    <source>
        <dbReference type="Pfam" id="PF00520"/>
    </source>
</evidence>
<feature type="domain" description="Ion transport" evidence="13">
    <location>
        <begin position="45"/>
        <end position="208"/>
    </location>
</feature>
<dbReference type="RefSeq" id="WP_152758041.1">
    <property type="nucleotide sequence ID" value="NZ_WHLY01000002.1"/>
</dbReference>
<sequence length="258" mass="29128">MKQQLQRERNKLLTSIDRLLEGPMIFLGFVWLILLVVDLVWGLSKTLDYISLTIWGIFIIDFVVKFILAPVKLLFIKKNWLTAISLIIPALRVFRIFRFLRVLRSLRGLRLVRIVSSLNRSMKSLTATMQRRAFGYVVLLSLVVTFTGAAGMYAIESPAPGFDSYGMALWWTAMRVTTAGSEYSPKTPEGRGLAFLITLFGFAIFGYVTATLATFFIGRDAEENDAPVAGAKDVAELRKEISRLTKTINEMKEKLDSN</sequence>
<feature type="transmembrane region" description="Helical" evidence="12">
    <location>
        <begin position="193"/>
        <end position="217"/>
    </location>
</feature>
<dbReference type="PANTHER" id="PTHR11537">
    <property type="entry name" value="VOLTAGE-GATED POTASSIUM CHANNEL"/>
    <property type="match status" value="1"/>
</dbReference>
<dbReference type="SUPFAM" id="SSF81324">
    <property type="entry name" value="Voltage-gated potassium channels"/>
    <property type="match status" value="1"/>
</dbReference>
<keyword evidence="8 12" id="KW-1133">Transmembrane helix</keyword>
<evidence type="ECO:0000256" key="8">
    <source>
        <dbReference type="ARBA" id="ARBA00022989"/>
    </source>
</evidence>
<evidence type="ECO:0000256" key="2">
    <source>
        <dbReference type="ARBA" id="ARBA00022448"/>
    </source>
</evidence>
<feature type="transmembrane region" description="Helical" evidence="12">
    <location>
        <begin position="24"/>
        <end position="42"/>
    </location>
</feature>
<evidence type="ECO:0000256" key="7">
    <source>
        <dbReference type="ARBA" id="ARBA00022958"/>
    </source>
</evidence>